<name>A0A917NXC8_9ACTN</name>
<reference evidence="1" key="1">
    <citation type="journal article" date="2014" name="Int. J. Syst. Evol. Microbiol.">
        <title>Complete genome sequence of Corynebacterium casei LMG S-19264T (=DSM 44701T), isolated from a smear-ripened cheese.</title>
        <authorList>
            <consortium name="US DOE Joint Genome Institute (JGI-PGF)"/>
            <person name="Walter F."/>
            <person name="Albersmeier A."/>
            <person name="Kalinowski J."/>
            <person name="Ruckert C."/>
        </authorList>
    </citation>
    <scope>NUCLEOTIDE SEQUENCE</scope>
    <source>
        <strain evidence="1">JCM 3086</strain>
    </source>
</reference>
<dbReference type="Gene3D" id="1.25.40.10">
    <property type="entry name" value="Tetratricopeptide repeat domain"/>
    <property type="match status" value="3"/>
</dbReference>
<gene>
    <name evidence="1" type="ORF">GCM10010121_055960</name>
</gene>
<evidence type="ECO:0000313" key="2">
    <source>
        <dbReference type="Proteomes" id="UP000657574"/>
    </source>
</evidence>
<dbReference type="InterPro" id="IPR011990">
    <property type="entry name" value="TPR-like_helical_dom_sf"/>
</dbReference>
<dbReference type="RefSeq" id="WP_189314039.1">
    <property type="nucleotide sequence ID" value="NZ_BMQA01000021.1"/>
</dbReference>
<protein>
    <submittedName>
        <fullName evidence="1">Uncharacterized protein</fullName>
    </submittedName>
</protein>
<evidence type="ECO:0000313" key="1">
    <source>
        <dbReference type="EMBL" id="GGJ37574.1"/>
    </source>
</evidence>
<dbReference type="AlphaFoldDB" id="A0A917NXC8"/>
<sequence>MYLLAHEEIQQSALQLITETELSDYRTQLYQWADAYQQKGWPESTPEYLLRGYTQLLREAGDATRLAALACDNARHERLWQVTGADLEALTEISMCFDHILTAGTEIGEQETATAVSLAISRDKLRDRMEHLPSNLVGLWAKLGNVDRAINLARSQEQSYRGIGSLIAVAEALSASHGVKQALSLANSINDSGDHDTCLGKIAVVLARTDSSEALSIASTILNAEKRAKAYTAIAHELAQAGRQSEAEDTVDQSLGVINAVGDLFRRAGLLATVAKVFSSIGNQDRAVDVAEAAVSIAEAVNPVYRRAQALGIVAQKVAAPDFNTAVDISRKAAKLLLVLNADEEKLWAARIVAPALSVTGLHDQAIELPYLLASDEFDRAEMFSEIGIALAQAGNPERALGLARSIEFPSQQAKVLIAAAEALVKAGQQSRAVHVAHRVLKVAVRTELDWQIEIMASAAEVLKMAGHDDQATSIASEATELARNRLSPRNRVKRLTEMVVALDRVGLGDRSLALAQRAKEVAETETRIYGRVLALATVAKAFAGVGLDEEARALFSHLIDTARVRIHPSERPESLSNIAIALADVGNHREASDLANEILENSRSASSPYREDWGKDAAARAFIAAGAHEEAMAVVHELPESMIPELLSSITGSLIAAGKLEHAFEAAEEIENQRERDRAIGYLAGALAARGDMDASLNLMEDISQQVMKDRAIPQIVAGLAKSGNIEDALRLTDEIVSEQYQSTAIGAISASCGPTPQGRLLLVKALSLGHWSSLIWQICSVAPEVISATADHLSEDGLEDVSSKR</sequence>
<accession>A0A917NXC8</accession>
<keyword evidence="2" id="KW-1185">Reference proteome</keyword>
<comment type="caution">
    <text evidence="1">The sequence shown here is derived from an EMBL/GenBank/DDBJ whole genome shotgun (WGS) entry which is preliminary data.</text>
</comment>
<dbReference type="EMBL" id="BMQA01000021">
    <property type="protein sequence ID" value="GGJ37574.1"/>
    <property type="molecule type" value="Genomic_DNA"/>
</dbReference>
<proteinExistence type="predicted"/>
<dbReference type="SUPFAM" id="SSF48452">
    <property type="entry name" value="TPR-like"/>
    <property type="match status" value="2"/>
</dbReference>
<organism evidence="1 2">
    <name type="scientific">Streptomyces brasiliensis</name>
    <dbReference type="NCBI Taxonomy" id="1954"/>
    <lineage>
        <taxon>Bacteria</taxon>
        <taxon>Bacillati</taxon>
        <taxon>Actinomycetota</taxon>
        <taxon>Actinomycetes</taxon>
        <taxon>Kitasatosporales</taxon>
        <taxon>Streptomycetaceae</taxon>
        <taxon>Streptomyces</taxon>
    </lineage>
</organism>
<dbReference type="Proteomes" id="UP000657574">
    <property type="component" value="Unassembled WGS sequence"/>
</dbReference>
<reference evidence="1" key="2">
    <citation type="submission" date="2020-09" db="EMBL/GenBank/DDBJ databases">
        <authorList>
            <person name="Sun Q."/>
            <person name="Ohkuma M."/>
        </authorList>
    </citation>
    <scope>NUCLEOTIDE SEQUENCE</scope>
    <source>
        <strain evidence="1">JCM 3086</strain>
    </source>
</reference>